<keyword evidence="1" id="KW-0472">Membrane</keyword>
<keyword evidence="1" id="KW-0812">Transmembrane</keyword>
<feature type="transmembrane region" description="Helical" evidence="1">
    <location>
        <begin position="21"/>
        <end position="42"/>
    </location>
</feature>
<protein>
    <submittedName>
        <fullName evidence="2">Uncharacterized protein</fullName>
    </submittedName>
</protein>
<accession>A0A5E4V703</accession>
<organism evidence="2 3">
    <name type="scientific">Pandoraea eparura</name>
    <dbReference type="NCBI Taxonomy" id="2508291"/>
    <lineage>
        <taxon>Bacteria</taxon>
        <taxon>Pseudomonadati</taxon>
        <taxon>Pseudomonadota</taxon>
        <taxon>Betaproteobacteria</taxon>
        <taxon>Burkholderiales</taxon>
        <taxon>Burkholderiaceae</taxon>
        <taxon>Pandoraea</taxon>
    </lineage>
</organism>
<dbReference type="AlphaFoldDB" id="A0A5E4V703"/>
<keyword evidence="3" id="KW-1185">Reference proteome</keyword>
<proteinExistence type="predicted"/>
<reference evidence="2 3" key="1">
    <citation type="submission" date="2019-08" db="EMBL/GenBank/DDBJ databases">
        <authorList>
            <person name="Peeters C."/>
        </authorList>
    </citation>
    <scope>NUCLEOTIDE SEQUENCE [LARGE SCALE GENOMIC DNA]</scope>
    <source>
        <strain evidence="2 3">LMG 31012</strain>
    </source>
</reference>
<sequence length="143" mass="15180">MSLLAPTRRATRSPRGRRTRPVVYAVGALALTLAAGCTSLQLPPPDAPAARLPQTPGTPAMTEAQKQDLTRLNKRIYDEQEATIERDRAQRAIDEVLRSNAYGYGGWGGVGWYGPGWYGPGWYGPGGYGGYGPGASVGVGIGF</sequence>
<evidence type="ECO:0000313" key="2">
    <source>
        <dbReference type="EMBL" id="VVE06620.1"/>
    </source>
</evidence>
<keyword evidence="1" id="KW-1133">Transmembrane helix</keyword>
<dbReference type="RefSeq" id="WP_174978210.1">
    <property type="nucleotide sequence ID" value="NZ_CABPSH010000004.1"/>
</dbReference>
<name>A0A5E4V703_9BURK</name>
<evidence type="ECO:0000256" key="1">
    <source>
        <dbReference type="SAM" id="Phobius"/>
    </source>
</evidence>
<evidence type="ECO:0000313" key="3">
    <source>
        <dbReference type="Proteomes" id="UP000400981"/>
    </source>
</evidence>
<dbReference type="Proteomes" id="UP000400981">
    <property type="component" value="Unassembled WGS sequence"/>
</dbReference>
<dbReference type="EMBL" id="CABPSH010000004">
    <property type="protein sequence ID" value="VVE06620.1"/>
    <property type="molecule type" value="Genomic_DNA"/>
</dbReference>
<gene>
    <name evidence="2" type="ORF">PEP31012_02407</name>
</gene>